<evidence type="ECO:0000313" key="12">
    <source>
        <dbReference type="EMBL" id="KAA0690844.1"/>
    </source>
</evidence>
<organism evidence="12 13">
    <name type="scientific">Halopseudomonas laoshanensis</name>
    <dbReference type="NCBI Taxonomy" id="2268758"/>
    <lineage>
        <taxon>Bacteria</taxon>
        <taxon>Pseudomonadati</taxon>
        <taxon>Pseudomonadota</taxon>
        <taxon>Gammaproteobacteria</taxon>
        <taxon>Pseudomonadales</taxon>
        <taxon>Pseudomonadaceae</taxon>
        <taxon>Halopseudomonas</taxon>
    </lineage>
</organism>
<dbReference type="Pfam" id="PF00977">
    <property type="entry name" value="His_biosynth"/>
    <property type="match status" value="1"/>
</dbReference>
<proteinExistence type="inferred from homology"/>
<evidence type="ECO:0000256" key="10">
    <source>
        <dbReference type="ARBA" id="ARBA00047838"/>
    </source>
</evidence>
<evidence type="ECO:0000256" key="4">
    <source>
        <dbReference type="ARBA" id="ARBA00012809"/>
    </source>
</evidence>
<evidence type="ECO:0000256" key="2">
    <source>
        <dbReference type="ARBA" id="ARBA00009667"/>
    </source>
</evidence>
<dbReference type="InterPro" id="IPR004651">
    <property type="entry name" value="HisF"/>
</dbReference>
<evidence type="ECO:0000256" key="8">
    <source>
        <dbReference type="ARBA" id="ARBA00025475"/>
    </source>
</evidence>
<dbReference type="EC" id="4.3.2.10" evidence="4"/>
<name>A0A7V7GNU7_9GAMM</name>
<evidence type="ECO:0000256" key="5">
    <source>
        <dbReference type="ARBA" id="ARBA00022605"/>
    </source>
</evidence>
<protein>
    <recommendedName>
        <fullName evidence="4">imidazole glycerol-phosphate synthase</fullName>
        <ecNumber evidence="4">4.3.2.10</ecNumber>
    </recommendedName>
    <alternativeName>
        <fullName evidence="9">IGP synthase cyclase subunit</fullName>
    </alternativeName>
</protein>
<dbReference type="GO" id="GO:0000105">
    <property type="term" value="P:L-histidine biosynthetic process"/>
    <property type="evidence" value="ECO:0007669"/>
    <property type="project" value="UniProtKB-UniPathway"/>
</dbReference>
<keyword evidence="7" id="KW-0456">Lyase</keyword>
<comment type="catalytic activity">
    <reaction evidence="10">
        <text>5-[(5-phospho-1-deoxy-D-ribulos-1-ylimino)methylamino]-1-(5-phospho-beta-D-ribosyl)imidazole-4-carboxamide + L-glutamine = D-erythro-1-(imidazol-4-yl)glycerol 3-phosphate + 5-amino-1-(5-phospho-beta-D-ribosyl)imidazole-4-carboxamide + L-glutamate + H(+)</text>
        <dbReference type="Rhea" id="RHEA:24793"/>
        <dbReference type="ChEBI" id="CHEBI:15378"/>
        <dbReference type="ChEBI" id="CHEBI:29985"/>
        <dbReference type="ChEBI" id="CHEBI:58278"/>
        <dbReference type="ChEBI" id="CHEBI:58359"/>
        <dbReference type="ChEBI" id="CHEBI:58475"/>
        <dbReference type="ChEBI" id="CHEBI:58525"/>
        <dbReference type="EC" id="4.3.2.10"/>
    </reaction>
</comment>
<evidence type="ECO:0000313" key="13">
    <source>
        <dbReference type="Proteomes" id="UP000463138"/>
    </source>
</evidence>
<comment type="similarity">
    <text evidence="2 11">Belongs to the HisA/HisF family.</text>
</comment>
<sequence length="265" mass="28886">MLRPRIIPCLLVQDGGLVKTVEFKNPKYVGDPINAVKIFNEKEADELVVLDIDATAKDKEPDYRMIANLAYECRMPLCYGGGVKTAEQAKKIIGLGVEKVAISSAAVEDPSLISRVADEVGRQSVVVIIDVKKKSGLFSKGYEVFIRNGTQSRKEELFELALRMQAAGAGEIVLNSIDRDGQMKGYDLELATKMRKELKVPLTVLGGAGSHGDIQQLIGECGVVGCSAGSLFVFKGPYRAVLINYPNPIQRDEICRAGLLINSQR</sequence>
<dbReference type="GO" id="GO:0000107">
    <property type="term" value="F:imidazoleglycerol-phosphate synthase activity"/>
    <property type="evidence" value="ECO:0007669"/>
    <property type="project" value="InterPro"/>
</dbReference>
<keyword evidence="13" id="KW-1185">Reference proteome</keyword>
<dbReference type="GO" id="GO:0016829">
    <property type="term" value="F:lyase activity"/>
    <property type="evidence" value="ECO:0007669"/>
    <property type="project" value="UniProtKB-KW"/>
</dbReference>
<dbReference type="NCBIfam" id="NF038364">
    <property type="entry name" value="AglZ_HisF2_fam"/>
    <property type="match status" value="1"/>
</dbReference>
<keyword evidence="5 11" id="KW-0028">Amino-acid biosynthesis</keyword>
<dbReference type="CDD" id="cd04731">
    <property type="entry name" value="HisF"/>
    <property type="match status" value="1"/>
</dbReference>
<dbReference type="EMBL" id="QOVF01000009">
    <property type="protein sequence ID" value="KAA0690844.1"/>
    <property type="molecule type" value="Genomic_DNA"/>
</dbReference>
<dbReference type="PANTHER" id="PTHR21235:SF2">
    <property type="entry name" value="IMIDAZOLE GLYCEROL PHOSPHATE SYNTHASE HISHF"/>
    <property type="match status" value="1"/>
</dbReference>
<dbReference type="Proteomes" id="UP000463138">
    <property type="component" value="Unassembled WGS sequence"/>
</dbReference>
<evidence type="ECO:0000256" key="1">
    <source>
        <dbReference type="ARBA" id="ARBA00005091"/>
    </source>
</evidence>
<dbReference type="UniPathway" id="UPA00031">
    <property type="reaction ID" value="UER00010"/>
</dbReference>
<evidence type="ECO:0000256" key="7">
    <source>
        <dbReference type="ARBA" id="ARBA00023239"/>
    </source>
</evidence>
<dbReference type="RefSeq" id="WP_149334337.1">
    <property type="nucleotide sequence ID" value="NZ_QOVF01000009.1"/>
</dbReference>
<reference evidence="12 13" key="1">
    <citation type="submission" date="2018-07" db="EMBL/GenBank/DDBJ databases">
        <title>Pseudomonas laoshanensis sp. nov., isolated from soil.</title>
        <authorList>
            <person name="Sun J."/>
            <person name="Yu L."/>
            <person name="Wang M."/>
            <person name="Zhang C."/>
        </authorList>
    </citation>
    <scope>NUCLEOTIDE SEQUENCE [LARGE SCALE GENOMIC DNA]</scope>
    <source>
        <strain evidence="12 13">Y22</strain>
    </source>
</reference>
<evidence type="ECO:0000256" key="3">
    <source>
        <dbReference type="ARBA" id="ARBA00011152"/>
    </source>
</evidence>
<accession>A0A7V7GNU7</accession>
<dbReference type="SUPFAM" id="SSF51366">
    <property type="entry name" value="Ribulose-phoshate binding barrel"/>
    <property type="match status" value="1"/>
</dbReference>
<dbReference type="InterPro" id="IPR006062">
    <property type="entry name" value="His_biosynth"/>
</dbReference>
<comment type="caution">
    <text evidence="12">The sequence shown here is derived from an EMBL/GenBank/DDBJ whole genome shotgun (WGS) entry which is preliminary data.</text>
</comment>
<dbReference type="InterPro" id="IPR013785">
    <property type="entry name" value="Aldolase_TIM"/>
</dbReference>
<evidence type="ECO:0000256" key="9">
    <source>
        <dbReference type="ARBA" id="ARBA00030264"/>
    </source>
</evidence>
<dbReference type="OrthoDB" id="9807749at2"/>
<comment type="subunit">
    <text evidence="3">Heterodimer of HisH and HisF.</text>
</comment>
<evidence type="ECO:0000256" key="11">
    <source>
        <dbReference type="RuleBase" id="RU003657"/>
    </source>
</evidence>
<comment type="pathway">
    <text evidence="1">Amino-acid biosynthesis; L-histidine biosynthesis; L-histidine from 5-phospho-alpha-D-ribose 1-diphosphate: step 5/9.</text>
</comment>
<gene>
    <name evidence="12" type="ORF">DT594_17640</name>
</gene>
<comment type="function">
    <text evidence="8">IGPS catalyzes the conversion of PRFAR and glutamine to IGP, AICAR and glutamate. The HisF subunit catalyzes the cyclization activity that produces IGP and AICAR from PRFAR using the ammonia provided by the HisH subunit.</text>
</comment>
<dbReference type="InterPro" id="IPR011060">
    <property type="entry name" value="RibuloseP-bd_barrel"/>
</dbReference>
<dbReference type="InterPro" id="IPR050064">
    <property type="entry name" value="IGPS_HisA/HisF"/>
</dbReference>
<keyword evidence="6 11" id="KW-0368">Histidine biosynthesis</keyword>
<dbReference type="Gene3D" id="3.20.20.70">
    <property type="entry name" value="Aldolase class I"/>
    <property type="match status" value="1"/>
</dbReference>
<dbReference type="AlphaFoldDB" id="A0A7V7GNU7"/>
<evidence type="ECO:0000256" key="6">
    <source>
        <dbReference type="ARBA" id="ARBA00023102"/>
    </source>
</evidence>
<dbReference type="PANTHER" id="PTHR21235">
    <property type="entry name" value="IMIDAZOLE GLYCEROL PHOSPHATE SYNTHASE SUBUNIT HISF/H IGP SYNTHASE SUBUNIT HISF/H"/>
    <property type="match status" value="1"/>
</dbReference>